<evidence type="ECO:0000256" key="1">
    <source>
        <dbReference type="SAM" id="MobiDB-lite"/>
    </source>
</evidence>
<dbReference type="Ensembl" id="ENSMMUT00000074304.2">
    <property type="protein sequence ID" value="ENSMMUP00000053463.1"/>
    <property type="gene ID" value="ENSMMUG00000048661.2"/>
</dbReference>
<organism evidence="3 4">
    <name type="scientific">Macaca mulatta</name>
    <name type="common">Rhesus macaque</name>
    <dbReference type="NCBI Taxonomy" id="9544"/>
    <lineage>
        <taxon>Eukaryota</taxon>
        <taxon>Metazoa</taxon>
        <taxon>Chordata</taxon>
        <taxon>Craniata</taxon>
        <taxon>Vertebrata</taxon>
        <taxon>Euteleostomi</taxon>
        <taxon>Mammalia</taxon>
        <taxon>Eutheria</taxon>
        <taxon>Euarchontoglires</taxon>
        <taxon>Primates</taxon>
        <taxon>Haplorrhini</taxon>
        <taxon>Catarrhini</taxon>
        <taxon>Cercopithecidae</taxon>
        <taxon>Cercopithecinae</taxon>
        <taxon>Macaca</taxon>
    </lineage>
</organism>
<dbReference type="VEuPathDB" id="HostDB:ENSMMUG00000048661"/>
<evidence type="ECO:0000259" key="2">
    <source>
        <dbReference type="Pfam" id="PF15317"/>
    </source>
</evidence>
<dbReference type="Proteomes" id="UP000006718">
    <property type="component" value="Chromosome 7"/>
</dbReference>
<dbReference type="RefSeq" id="XP_028706401.1">
    <property type="nucleotide sequence ID" value="XM_028850568.1"/>
</dbReference>
<feature type="region of interest" description="Disordered" evidence="1">
    <location>
        <begin position="1"/>
        <end position="108"/>
    </location>
</feature>
<dbReference type="Bgee" id="ENSMMUG00000048661">
    <property type="expression patterns" value="Expressed in spleen and 15 other cell types or tissues"/>
</dbReference>
<dbReference type="InterPro" id="IPR038990">
    <property type="entry name" value="LBH_dom"/>
</dbReference>
<dbReference type="PANTHER" id="PTHR14987">
    <property type="entry name" value="PROTEIN LBH-RELATED"/>
    <property type="match status" value="1"/>
</dbReference>
<reference evidence="3" key="3">
    <citation type="submission" date="2025-08" db="UniProtKB">
        <authorList>
            <consortium name="Ensembl"/>
        </authorList>
    </citation>
    <scope>IDENTIFICATION</scope>
    <source>
        <strain evidence="3">17573</strain>
    </source>
</reference>
<dbReference type="VGNC" id="VGNC:84367">
    <property type="gene designation" value="LBHD2"/>
</dbReference>
<dbReference type="RefSeq" id="XP_028706403.1">
    <property type="nucleotide sequence ID" value="XM_028850570.1"/>
</dbReference>
<dbReference type="RefSeq" id="XP_028706402.1">
    <property type="nucleotide sequence ID" value="XM_028850569.1"/>
</dbReference>
<evidence type="ECO:0000313" key="4">
    <source>
        <dbReference type="Proteomes" id="UP000006718"/>
    </source>
</evidence>
<feature type="domain" description="LBH" evidence="2">
    <location>
        <begin position="37"/>
        <end position="63"/>
    </location>
</feature>
<dbReference type="InParanoid" id="A0A1D5QZI1"/>
<evidence type="ECO:0000313" key="3">
    <source>
        <dbReference type="Ensembl" id="ENSMMUP00000053463.1"/>
    </source>
</evidence>
<reference evidence="3" key="4">
    <citation type="submission" date="2025-09" db="UniProtKB">
        <authorList>
            <consortium name="Ensembl"/>
        </authorList>
    </citation>
    <scope>IDENTIFICATION</scope>
    <source>
        <strain evidence="3">17573</strain>
    </source>
</reference>
<dbReference type="AlphaFoldDB" id="A0A1D5QZI1"/>
<gene>
    <name evidence="3 5" type="primary">LBHD2</name>
</gene>
<dbReference type="PANTHER" id="PTHR14987:SF3">
    <property type="entry name" value="LBH DOMAIN-CONTAINING PROTEIN 2"/>
    <property type="match status" value="1"/>
</dbReference>
<dbReference type="OMA" id="AGSECAC"/>
<dbReference type="GeneID" id="114679295"/>
<keyword evidence="4" id="KW-1185">Reference proteome</keyword>
<name>A0A1D5QZI1_MACMU</name>
<dbReference type="GeneTree" id="ENSGT00610000087423"/>
<proteinExistence type="predicted"/>
<dbReference type="CTD" id="107984640"/>
<dbReference type="Pfam" id="PF15317">
    <property type="entry name" value="Lbh"/>
    <property type="match status" value="1"/>
</dbReference>
<protein>
    <submittedName>
        <fullName evidence="3">LBH domain containing 2</fullName>
    </submittedName>
</protein>
<reference evidence="3" key="2">
    <citation type="submission" date="2019-01" db="EMBL/GenBank/DDBJ databases">
        <authorList>
            <person name="Graves T."/>
            <person name="Eichler E.E."/>
            <person name="Wilson R.K."/>
        </authorList>
    </citation>
    <scope>NUCLEOTIDE SEQUENCE [LARGE SCALE GENOMIC DNA]</scope>
    <source>
        <strain evidence="3">17573</strain>
    </source>
</reference>
<accession>A0A1D5QZI1</accession>
<feature type="compositionally biased region" description="Low complexity" evidence="1">
    <location>
        <begin position="63"/>
        <end position="86"/>
    </location>
</feature>
<dbReference type="InterPro" id="IPR042945">
    <property type="entry name" value="LBH_dom_prot"/>
</dbReference>
<sequence length="108" mass="10621">MSTPRPASPQPGTAEGAGGPAGKAVAGAREKGPRLGQRLPSIVVEPSEADPVESGELRWPLESAQRGPSQSQAAAASSPSLPGEPGKAADAAGRECACSEDPAAPARG</sequence>
<reference evidence="4" key="1">
    <citation type="journal article" date="2007" name="Science">
        <title>Evolutionary and biomedical insights from the rhesus macaque genome.</title>
        <authorList>
            <person name="Gibbs R.A."/>
            <person name="Rogers J."/>
            <person name="Katze M.G."/>
            <person name="Bumgarner R."/>
            <person name="Weinstock G.M."/>
            <person name="Mardis E.R."/>
            <person name="Remington K.A."/>
            <person name="Strausberg R.L."/>
            <person name="Venter J.C."/>
            <person name="Wilson R.K."/>
            <person name="Batzer M.A."/>
            <person name="Bustamante C.D."/>
            <person name="Eichler E.E."/>
            <person name="Hahn M.W."/>
            <person name="Hardison R.C."/>
            <person name="Makova K.D."/>
            <person name="Miller W."/>
            <person name="Milosavljevic A."/>
            <person name="Palermo R.E."/>
            <person name="Siepel A."/>
            <person name="Sikela J.M."/>
            <person name="Attaway T."/>
            <person name="Bell S."/>
            <person name="Bernard K.E."/>
            <person name="Buhay C.J."/>
            <person name="Chandrabose M.N."/>
            <person name="Dao M."/>
            <person name="Davis C."/>
            <person name="Delehaunty K.D."/>
            <person name="Ding Y."/>
            <person name="Dinh H.H."/>
            <person name="Dugan-Rocha S."/>
            <person name="Fulton L.A."/>
            <person name="Gabisi R.A."/>
            <person name="Garner T.T."/>
            <person name="Godfrey J."/>
            <person name="Hawes A.C."/>
            <person name="Hernandez J."/>
            <person name="Hines S."/>
            <person name="Holder M."/>
            <person name="Hume J."/>
            <person name="Jhangiani S.N."/>
            <person name="Joshi V."/>
            <person name="Khan Z.M."/>
            <person name="Kirkness E.F."/>
            <person name="Cree A."/>
            <person name="Fowler R.G."/>
            <person name="Lee S."/>
            <person name="Lewis L.R."/>
            <person name="Li Z."/>
            <person name="Liu Y.-S."/>
            <person name="Moore S.M."/>
            <person name="Muzny D."/>
            <person name="Nazareth L.V."/>
            <person name="Ngo D.N."/>
            <person name="Okwuonu G.O."/>
            <person name="Pai G."/>
            <person name="Parker D."/>
            <person name="Paul H.A."/>
            <person name="Pfannkoch C."/>
            <person name="Pohl C.S."/>
            <person name="Rogers Y.-H.C."/>
            <person name="Ruiz S.J."/>
            <person name="Sabo A."/>
            <person name="Santibanez J."/>
            <person name="Schneider B.W."/>
            <person name="Smith S.M."/>
            <person name="Sodergren E."/>
            <person name="Svatek A.F."/>
            <person name="Utterback T.R."/>
            <person name="Vattathil S."/>
            <person name="Warren W."/>
            <person name="White C.S."/>
            <person name="Chinwalla A.T."/>
            <person name="Feng Y."/>
            <person name="Halpern A.L."/>
            <person name="Hillier L.W."/>
            <person name="Huang X."/>
            <person name="Minx P."/>
            <person name="Nelson J.O."/>
            <person name="Pepin K.H."/>
            <person name="Qin X."/>
            <person name="Sutton G.G."/>
            <person name="Venter E."/>
            <person name="Walenz B.P."/>
            <person name="Wallis J.W."/>
            <person name="Worley K.C."/>
            <person name="Yang S.-P."/>
            <person name="Jones S.M."/>
            <person name="Marra M.A."/>
            <person name="Rocchi M."/>
            <person name="Schein J.E."/>
            <person name="Baertsch R."/>
            <person name="Clarke L."/>
            <person name="Csuros M."/>
            <person name="Glasscock J."/>
            <person name="Harris R.A."/>
            <person name="Havlak P."/>
            <person name="Jackson A.R."/>
            <person name="Jiang H."/>
            <person name="Liu Y."/>
            <person name="Messina D.N."/>
            <person name="Shen Y."/>
            <person name="Song H.X.-Z."/>
            <person name="Wylie T."/>
            <person name="Zhang L."/>
            <person name="Birney E."/>
            <person name="Han K."/>
            <person name="Konkel M.K."/>
            <person name="Lee J."/>
            <person name="Smit A.F.A."/>
            <person name="Ullmer B."/>
            <person name="Wang H."/>
            <person name="Xing J."/>
            <person name="Burhans R."/>
            <person name="Cheng Z."/>
            <person name="Karro J.E."/>
            <person name="Ma J."/>
            <person name="Raney B."/>
            <person name="She X."/>
            <person name="Cox M.J."/>
            <person name="Demuth J.P."/>
            <person name="Dumas L.J."/>
            <person name="Han S.-G."/>
            <person name="Hopkins J."/>
            <person name="Karimpour-Fard A."/>
            <person name="Kim Y.H."/>
            <person name="Pollack J.R."/>
            <person name="Vinar T."/>
            <person name="Addo-Quaye C."/>
            <person name="Degenhardt J."/>
            <person name="Denby A."/>
            <person name="Hubisz M.J."/>
            <person name="Indap A."/>
            <person name="Kosiol C."/>
            <person name="Lahn B.T."/>
            <person name="Lawson H.A."/>
            <person name="Marklein A."/>
            <person name="Nielsen R."/>
            <person name="Vallender E.J."/>
            <person name="Clark A.G."/>
            <person name="Ferguson B."/>
            <person name="Hernandez R.D."/>
            <person name="Hirani K."/>
            <person name="Kehrer-Sawatzki H."/>
            <person name="Kolb J."/>
            <person name="Patil S."/>
            <person name="Pu L.-L."/>
            <person name="Ren Y."/>
            <person name="Smith D.G."/>
            <person name="Wheeler D.A."/>
            <person name="Schenck I."/>
            <person name="Ball E.V."/>
            <person name="Chen R."/>
            <person name="Cooper D.N."/>
            <person name="Giardine B."/>
            <person name="Hsu F."/>
            <person name="Kent W.J."/>
            <person name="Lesk A."/>
            <person name="Nelson D.L."/>
            <person name="O'brien W.E."/>
            <person name="Pruefer K."/>
            <person name="Stenson P.D."/>
            <person name="Wallace J.C."/>
            <person name="Ke H."/>
            <person name="Liu X.-M."/>
            <person name="Wang P."/>
            <person name="Xiang A.P."/>
            <person name="Yang F."/>
            <person name="Barber G.P."/>
            <person name="Haussler D."/>
            <person name="Karolchik D."/>
            <person name="Kern A.D."/>
            <person name="Kuhn R.M."/>
            <person name="Smith K.E."/>
            <person name="Zwieg A.S."/>
        </authorList>
    </citation>
    <scope>NUCLEOTIDE SEQUENCE [LARGE SCALE GENOMIC DNA]</scope>
    <source>
        <strain evidence="4">17573</strain>
    </source>
</reference>
<evidence type="ECO:0000313" key="5">
    <source>
        <dbReference type="VGNC" id="VGNC:84367"/>
    </source>
</evidence>